<evidence type="ECO:0000313" key="5">
    <source>
        <dbReference type="EMBL" id="ACB86239.1"/>
    </source>
</evidence>
<dbReference type="Proteomes" id="UP000001683">
    <property type="component" value="Chromosome"/>
</dbReference>
<dbReference type="PROSITE" id="PS50111">
    <property type="entry name" value="CHEMOTAXIS_TRANSDUC_2"/>
    <property type="match status" value="1"/>
</dbReference>
<gene>
    <name evidence="5" type="ordered locus">Nther_2684</name>
</gene>
<dbReference type="KEGG" id="nth:Nther_2684"/>
<dbReference type="GO" id="GO:0016020">
    <property type="term" value="C:membrane"/>
    <property type="evidence" value="ECO:0007669"/>
    <property type="project" value="InterPro"/>
</dbReference>
<protein>
    <submittedName>
        <fullName evidence="5">Methyl-accepting chemotaxis sensory transducer</fullName>
    </submittedName>
</protein>
<reference evidence="5 6" key="2">
    <citation type="journal article" date="2011" name="J. Bacteriol.">
        <title>Complete genome sequence of the anaerobic, halophilic alkalithermophile Natranaerobius thermophilus JW/NM-WN-LF.</title>
        <authorList>
            <person name="Zhao B."/>
            <person name="Mesbah N.M."/>
            <person name="Dalin E."/>
            <person name="Goodwin L."/>
            <person name="Nolan M."/>
            <person name="Pitluck S."/>
            <person name="Chertkov O."/>
            <person name="Brettin T.S."/>
            <person name="Han J."/>
            <person name="Larimer F.W."/>
            <person name="Land M.L."/>
            <person name="Hauser L."/>
            <person name="Kyrpides N."/>
            <person name="Wiegel J."/>
        </authorList>
    </citation>
    <scope>NUCLEOTIDE SEQUENCE [LARGE SCALE GENOMIC DNA]</scope>
    <source>
        <strain evidence="6">ATCC BAA-1301 / DSM 18059 / JW/NM-WN-LF</strain>
    </source>
</reference>
<accession>B2A2D3</accession>
<dbReference type="RefSeq" id="WP_012449076.1">
    <property type="nucleotide sequence ID" value="NC_010718.1"/>
</dbReference>
<dbReference type="AlphaFoldDB" id="B2A2D3"/>
<organism evidence="5 6">
    <name type="scientific">Natranaerobius thermophilus (strain ATCC BAA-1301 / DSM 18059 / JW/NM-WN-LF)</name>
    <dbReference type="NCBI Taxonomy" id="457570"/>
    <lineage>
        <taxon>Bacteria</taxon>
        <taxon>Bacillati</taxon>
        <taxon>Bacillota</taxon>
        <taxon>Clostridia</taxon>
        <taxon>Natranaerobiales</taxon>
        <taxon>Natranaerobiaceae</taxon>
        <taxon>Natranaerobius</taxon>
    </lineage>
</organism>
<dbReference type="SUPFAM" id="SSF58104">
    <property type="entry name" value="Methyl-accepting chemotaxis protein (MCP) signaling domain"/>
    <property type="match status" value="1"/>
</dbReference>
<reference evidence="5 6" key="1">
    <citation type="submission" date="2008-04" db="EMBL/GenBank/DDBJ databases">
        <title>Complete sequence of chromosome of Natranaerobius thermophilus JW/NM-WN-LF.</title>
        <authorList>
            <consortium name="US DOE Joint Genome Institute"/>
            <person name="Copeland A."/>
            <person name="Lucas S."/>
            <person name="Lapidus A."/>
            <person name="Glavina del Rio T."/>
            <person name="Dalin E."/>
            <person name="Tice H."/>
            <person name="Bruce D."/>
            <person name="Goodwin L."/>
            <person name="Pitluck S."/>
            <person name="Chertkov O."/>
            <person name="Brettin T."/>
            <person name="Detter J.C."/>
            <person name="Han C."/>
            <person name="Kuske C.R."/>
            <person name="Schmutz J."/>
            <person name="Larimer F."/>
            <person name="Land M."/>
            <person name="Hauser L."/>
            <person name="Kyrpides N."/>
            <person name="Lykidis A."/>
            <person name="Mesbah N.M."/>
            <person name="Wiegel J."/>
        </authorList>
    </citation>
    <scope>NUCLEOTIDE SEQUENCE [LARGE SCALE GENOMIC DNA]</scope>
    <source>
        <strain evidence="6">ATCC BAA-1301 / DSM 18059 / JW/NM-WN-LF</strain>
    </source>
</reference>
<dbReference type="InterPro" id="IPR004089">
    <property type="entry name" value="MCPsignal_dom"/>
</dbReference>
<dbReference type="GO" id="GO:0007165">
    <property type="term" value="P:signal transduction"/>
    <property type="evidence" value="ECO:0007669"/>
    <property type="project" value="UniProtKB-KW"/>
</dbReference>
<dbReference type="STRING" id="457570.Nther_2684"/>
<dbReference type="Pfam" id="PF00015">
    <property type="entry name" value="MCPsignal"/>
    <property type="match status" value="1"/>
</dbReference>
<dbReference type="FunCoup" id="B2A2D3">
    <property type="interactions" value="85"/>
</dbReference>
<name>B2A2D3_NATTJ</name>
<evidence type="ECO:0000313" key="6">
    <source>
        <dbReference type="Proteomes" id="UP000001683"/>
    </source>
</evidence>
<evidence type="ECO:0000256" key="2">
    <source>
        <dbReference type="PROSITE-ProRule" id="PRU00284"/>
    </source>
</evidence>
<keyword evidence="1 2" id="KW-0807">Transducer</keyword>
<dbReference type="OrthoDB" id="9807021at2"/>
<evidence type="ECO:0000259" key="4">
    <source>
        <dbReference type="PROSITE" id="PS50111"/>
    </source>
</evidence>
<proteinExistence type="predicted"/>
<keyword evidence="3" id="KW-0175">Coiled coil</keyword>
<evidence type="ECO:0000256" key="1">
    <source>
        <dbReference type="ARBA" id="ARBA00023224"/>
    </source>
</evidence>
<keyword evidence="6" id="KW-1185">Reference proteome</keyword>
<dbReference type="SMART" id="SM00283">
    <property type="entry name" value="MA"/>
    <property type="match status" value="1"/>
</dbReference>
<sequence>MQGNNILEYMEHAAPYIKQAMVDDMAVSLVEAENNTFLAYYPGESIDHGCAKGDPVPEKTGLYQAMKQGKHVVQHFDSEKFGFPYVSSAVPLKDENSNVVGSLAFTKSLERQNQVYEMANHLSEAVSKIMESAETISGESEELASTGNELSDQVQVLNTKVSETDEILNTVQGVTNQTNLLGLNAAIEATRLGEKGRGFMVVAEEIRKLADNSKESLKKIEEILSTLKENEQNVSTGVQNIENISNQQAHELQSITEEIKNIETMSNKLVEFAKNL</sequence>
<dbReference type="Gene3D" id="1.10.287.950">
    <property type="entry name" value="Methyl-accepting chemotaxis protein"/>
    <property type="match status" value="1"/>
</dbReference>
<dbReference type="InParanoid" id="B2A2D3"/>
<feature type="coiled-coil region" evidence="3">
    <location>
        <begin position="203"/>
        <end position="230"/>
    </location>
</feature>
<dbReference type="HOGENOM" id="CLU_043276_0_0_9"/>
<dbReference type="EMBL" id="CP001034">
    <property type="protein sequence ID" value="ACB86239.1"/>
    <property type="molecule type" value="Genomic_DNA"/>
</dbReference>
<feature type="domain" description="Methyl-accepting transducer" evidence="4">
    <location>
        <begin position="113"/>
        <end position="276"/>
    </location>
</feature>
<dbReference type="PANTHER" id="PTHR32089:SF112">
    <property type="entry name" value="LYSOZYME-LIKE PROTEIN-RELATED"/>
    <property type="match status" value="1"/>
</dbReference>
<evidence type="ECO:0000256" key="3">
    <source>
        <dbReference type="SAM" id="Coils"/>
    </source>
</evidence>
<dbReference type="eggNOG" id="COG0840">
    <property type="taxonomic scope" value="Bacteria"/>
</dbReference>
<dbReference type="PANTHER" id="PTHR32089">
    <property type="entry name" value="METHYL-ACCEPTING CHEMOTAXIS PROTEIN MCPB"/>
    <property type="match status" value="1"/>
</dbReference>